<dbReference type="RefSeq" id="WP_271417856.1">
    <property type="nucleotide sequence ID" value="NZ_CP115668.1"/>
</dbReference>
<evidence type="ECO:0008006" key="4">
    <source>
        <dbReference type="Google" id="ProtNLM"/>
    </source>
</evidence>
<dbReference type="Proteomes" id="UP001212097">
    <property type="component" value="Chromosome"/>
</dbReference>
<proteinExistence type="predicted"/>
<evidence type="ECO:0000313" key="2">
    <source>
        <dbReference type="EMBL" id="WCC79666.1"/>
    </source>
</evidence>
<dbReference type="EMBL" id="CP115668">
    <property type="protein sequence ID" value="WCC79666.1"/>
    <property type="molecule type" value="Genomic_DNA"/>
</dbReference>
<protein>
    <recommendedName>
        <fullName evidence="4">Tat pathway signal sequence domain protein</fullName>
    </recommendedName>
</protein>
<reference evidence="2 3" key="2">
    <citation type="submission" date="2023-06" db="EMBL/GenBank/DDBJ databases">
        <title>The Gram-positive Non-spore-bearing Anaerobic Bacilli of Human Feces.</title>
        <authorList>
            <person name="Eggerth A.H."/>
        </authorList>
    </citation>
    <scope>NUCLEOTIDE SEQUENCE [LARGE SCALE GENOMIC DNA]</scope>
    <source>
        <strain evidence="2 3">CBA3108</strain>
    </source>
</reference>
<gene>
    <name evidence="2" type="ORF">O6R08_09235</name>
</gene>
<reference evidence="2 3" key="1">
    <citation type="submission" date="2023-01" db="EMBL/GenBank/DDBJ databases">
        <authorList>
            <person name="Lee S.H."/>
            <person name="Jung H.S."/>
            <person name="Yun J.U."/>
        </authorList>
    </citation>
    <scope>NUCLEOTIDE SEQUENCE [LARGE SCALE GENOMIC DNA]</scope>
    <source>
        <strain evidence="2 3">CBA3108</strain>
    </source>
</reference>
<feature type="transmembrane region" description="Helical" evidence="1">
    <location>
        <begin position="33"/>
        <end position="53"/>
    </location>
</feature>
<keyword evidence="1" id="KW-0812">Transmembrane</keyword>
<evidence type="ECO:0000256" key="1">
    <source>
        <dbReference type="SAM" id="Phobius"/>
    </source>
</evidence>
<evidence type="ECO:0000313" key="3">
    <source>
        <dbReference type="Proteomes" id="UP001212097"/>
    </source>
</evidence>
<organism evidence="2 3">
    <name type="scientific">Cutibacterium equinum</name>
    <dbReference type="NCBI Taxonomy" id="3016342"/>
    <lineage>
        <taxon>Bacteria</taxon>
        <taxon>Bacillati</taxon>
        <taxon>Actinomycetota</taxon>
        <taxon>Actinomycetes</taxon>
        <taxon>Propionibacteriales</taxon>
        <taxon>Propionibacteriaceae</taxon>
        <taxon>Cutibacterium</taxon>
    </lineage>
</organism>
<sequence length="196" mass="21013">MSTQPTEDPTRLVVTFNPVPSASRVAHHHATRFRLAVQALVVVIIGGLLWALAADAFELSTVMWMLGAWVVLFLVLFVIQNLRLHAARKDLLDVGEGPALIVTSDGLGLRRMLRTGKGDSATSAMDQIDWKDMASIKVGGSSVGSGPGLVVRAVDGRQWEVPLSWLDRPLADIDAAVSTASEGRVRIEHAGVDTAD</sequence>
<keyword evidence="1" id="KW-1133">Transmembrane helix</keyword>
<name>A0ABY7QXE3_9ACTN</name>
<keyword evidence="1" id="KW-0472">Membrane</keyword>
<accession>A0ABY7QXE3</accession>
<feature type="transmembrane region" description="Helical" evidence="1">
    <location>
        <begin position="59"/>
        <end position="79"/>
    </location>
</feature>
<keyword evidence="3" id="KW-1185">Reference proteome</keyword>